<gene>
    <name evidence="2" type="ORF">CCAE0312_LOCUS5706</name>
</gene>
<feature type="compositionally biased region" description="Basic and acidic residues" evidence="1">
    <location>
        <begin position="108"/>
        <end position="119"/>
    </location>
</feature>
<proteinExistence type="predicted"/>
<evidence type="ECO:0000313" key="2">
    <source>
        <dbReference type="EMBL" id="CAD9233620.1"/>
    </source>
</evidence>
<feature type="compositionally biased region" description="Basic and acidic residues" evidence="1">
    <location>
        <begin position="78"/>
        <end position="101"/>
    </location>
</feature>
<dbReference type="InterPro" id="IPR011057">
    <property type="entry name" value="Mss4-like_sf"/>
</dbReference>
<feature type="compositionally biased region" description="Basic and acidic residues" evidence="1">
    <location>
        <begin position="39"/>
        <end position="48"/>
    </location>
</feature>
<dbReference type="SUPFAM" id="SSF51316">
    <property type="entry name" value="Mss4-like"/>
    <property type="match status" value="1"/>
</dbReference>
<dbReference type="AlphaFoldDB" id="A0A7S1TEM7"/>
<dbReference type="EMBL" id="HBGH01010367">
    <property type="protein sequence ID" value="CAD9233620.1"/>
    <property type="molecule type" value="Transcribed_RNA"/>
</dbReference>
<evidence type="ECO:0000256" key="1">
    <source>
        <dbReference type="SAM" id="MobiDB-lite"/>
    </source>
</evidence>
<reference evidence="2" key="1">
    <citation type="submission" date="2021-01" db="EMBL/GenBank/DDBJ databases">
        <authorList>
            <person name="Corre E."/>
            <person name="Pelletier E."/>
            <person name="Niang G."/>
            <person name="Scheremetjew M."/>
            <person name="Finn R."/>
            <person name="Kale V."/>
            <person name="Holt S."/>
            <person name="Cochrane G."/>
            <person name="Meng A."/>
            <person name="Brown T."/>
            <person name="Cohen L."/>
        </authorList>
    </citation>
    <scope>NUCLEOTIDE SEQUENCE</scope>
    <source>
        <strain evidence="2">SAG 36.94</strain>
    </source>
</reference>
<name>A0A7S1TEM7_9RHOD</name>
<evidence type="ECO:0008006" key="3">
    <source>
        <dbReference type="Google" id="ProtNLM"/>
    </source>
</evidence>
<feature type="region of interest" description="Disordered" evidence="1">
    <location>
        <begin position="69"/>
        <end position="119"/>
    </location>
</feature>
<accession>A0A7S1TEM7</accession>
<feature type="region of interest" description="Disordered" evidence="1">
    <location>
        <begin position="32"/>
        <end position="51"/>
    </location>
</feature>
<dbReference type="Gene3D" id="2.170.150.20">
    <property type="entry name" value="Peptide methionine sulfoxide reductase"/>
    <property type="match status" value="1"/>
</dbReference>
<protein>
    <recommendedName>
        <fullName evidence="3">MsrB domain-containing protein</fullName>
    </recommendedName>
</protein>
<organism evidence="2">
    <name type="scientific">Compsopogon caeruleus</name>
    <dbReference type="NCBI Taxonomy" id="31354"/>
    <lineage>
        <taxon>Eukaryota</taxon>
        <taxon>Rhodophyta</taxon>
        <taxon>Compsopogonophyceae</taxon>
        <taxon>Compsopogonales</taxon>
        <taxon>Compsopogonaceae</taxon>
        <taxon>Compsopogon</taxon>
    </lineage>
</organism>
<sequence>MSEDPGFDDDAASFIANSSFRSRKSLEVLGRLFNPSDGLRSKTDDGLKRVSSVRGSRAWRSGLASFRRGSGLRSTRRPRADAKGILDDEDDTRGGEGKEHGTNTPTTEKQEVRLTRQDRRSSLEFSDEALKCEDIAAVIASCRLRDDVDVINAQRVLNQCQLGNFVTVHWREQIARVVHACVSLEILEPEYLWTVTDISRCLGKVGTFECSNCQHPLYHSEYLDQERRWITFHEAIDGAVRERIQGSRRILRCHHCGIFLGARAGWNPPFNAATVDYINSPSLLFYELPATDTTPRARTPSFLRSPRGLWSSRSA</sequence>